<evidence type="ECO:0000313" key="3">
    <source>
        <dbReference type="EMBL" id="KPL87660.1"/>
    </source>
</evidence>
<protein>
    <submittedName>
        <fullName evidence="2">Uncharacterized protein</fullName>
    </submittedName>
</protein>
<dbReference type="Proteomes" id="UP000050502">
    <property type="component" value="Unassembled WGS sequence"/>
</dbReference>
<organism evidence="2 4">
    <name type="scientific">Ardenticatena maritima</name>
    <dbReference type="NCBI Taxonomy" id="872965"/>
    <lineage>
        <taxon>Bacteria</taxon>
        <taxon>Bacillati</taxon>
        <taxon>Chloroflexota</taxon>
        <taxon>Ardenticatenia</taxon>
        <taxon>Ardenticatenales</taxon>
        <taxon>Ardenticatenaceae</taxon>
        <taxon>Ardenticatena</taxon>
    </lineage>
</organism>
<keyword evidence="1" id="KW-1133">Transmembrane helix</keyword>
<feature type="transmembrane region" description="Helical" evidence="1">
    <location>
        <begin position="57"/>
        <end position="73"/>
    </location>
</feature>
<proteinExistence type="predicted"/>
<reference evidence="4" key="3">
    <citation type="submission" date="2015-08" db="EMBL/GenBank/DDBJ databases">
        <title>Draft Genome Sequence of a Heterotrophic Facultative Anaerobic Bacterium Ardenticatena maritima Strain 110S.</title>
        <authorList>
            <person name="Kawaichi S."/>
            <person name="Yoshida T."/>
            <person name="Sako Y."/>
            <person name="Nakamura R."/>
        </authorList>
    </citation>
    <scope>NUCLEOTIDE SEQUENCE [LARGE SCALE GENOMIC DNA]</scope>
    <source>
        <strain evidence="4">110S</strain>
    </source>
</reference>
<evidence type="ECO:0000313" key="2">
    <source>
        <dbReference type="EMBL" id="GAP62136.1"/>
    </source>
</evidence>
<dbReference type="EMBL" id="LGKN01000005">
    <property type="protein sequence ID" value="KPL87660.1"/>
    <property type="molecule type" value="Genomic_DNA"/>
</dbReference>
<reference evidence="3 5" key="2">
    <citation type="submission" date="2015-07" db="EMBL/GenBank/DDBJ databases">
        <title>Whole genome sequence of Ardenticatena maritima DSM 23922.</title>
        <authorList>
            <person name="Hemp J."/>
            <person name="Ward L.M."/>
            <person name="Pace L.A."/>
            <person name="Fischer W.W."/>
        </authorList>
    </citation>
    <scope>NUCLEOTIDE SEQUENCE [LARGE SCALE GENOMIC DNA]</scope>
    <source>
        <strain evidence="3 5">110S</strain>
    </source>
</reference>
<gene>
    <name evidence="2" type="ORF">ARMA_0559</name>
    <name evidence="3" type="ORF">SE16_08570</name>
</gene>
<name>A0A0M8K7X3_9CHLR</name>
<dbReference type="STRING" id="872965.SE16_08570"/>
<keyword evidence="4" id="KW-1185">Reference proteome</keyword>
<dbReference type="EMBL" id="BBZA01000033">
    <property type="protein sequence ID" value="GAP62136.1"/>
    <property type="molecule type" value="Genomic_DNA"/>
</dbReference>
<keyword evidence="1" id="KW-0812">Transmembrane</keyword>
<comment type="caution">
    <text evidence="2">The sequence shown here is derived from an EMBL/GenBank/DDBJ whole genome shotgun (WGS) entry which is preliminary data.</text>
</comment>
<evidence type="ECO:0000313" key="4">
    <source>
        <dbReference type="Proteomes" id="UP000037784"/>
    </source>
</evidence>
<accession>A0A0M8K7X3</accession>
<reference evidence="2 4" key="1">
    <citation type="journal article" date="2015" name="Genome Announc.">
        <title>Draft Genome Sequence of a Heterotrophic Facultative Anaerobic Thermophilic Bacterium, Ardenticatena maritima Strain 110ST.</title>
        <authorList>
            <person name="Kawaichi S."/>
            <person name="Yoshida T."/>
            <person name="Sako Y."/>
            <person name="Nakamura R."/>
        </authorList>
    </citation>
    <scope>NUCLEOTIDE SEQUENCE [LARGE SCALE GENOMIC DNA]</scope>
    <source>
        <strain evidence="2 4">110S</strain>
    </source>
</reference>
<dbReference type="PATRIC" id="fig|872965.6.peg.1753"/>
<feature type="transmembrane region" description="Helical" evidence="1">
    <location>
        <begin position="12"/>
        <end position="37"/>
    </location>
</feature>
<evidence type="ECO:0000256" key="1">
    <source>
        <dbReference type="SAM" id="Phobius"/>
    </source>
</evidence>
<dbReference type="InParanoid" id="A0A0M8K7X3"/>
<dbReference type="AlphaFoldDB" id="A0A0M8K7X3"/>
<keyword evidence="1" id="KW-0472">Membrane</keyword>
<dbReference type="Proteomes" id="UP000037784">
    <property type="component" value="Unassembled WGS sequence"/>
</dbReference>
<sequence>MPSEPSSRYTNGGAAAALVAAALAVCTFGVLTLLMSVSAASWRAWLNWRIGAFGGKHISMLLVWLTAWGLLHWRWRQRTVAWRPIVWTIAALLAGALALTFPPLLHFLSSGG</sequence>
<feature type="transmembrane region" description="Helical" evidence="1">
    <location>
        <begin position="85"/>
        <end position="105"/>
    </location>
</feature>
<dbReference type="OrthoDB" id="120556at2"/>
<evidence type="ECO:0000313" key="5">
    <source>
        <dbReference type="Proteomes" id="UP000050502"/>
    </source>
</evidence>
<dbReference type="RefSeq" id="WP_054492055.1">
    <property type="nucleotide sequence ID" value="NZ_BBZA01000033.1"/>
</dbReference>